<dbReference type="SUPFAM" id="SSF88697">
    <property type="entry name" value="PUA domain-like"/>
    <property type="match status" value="1"/>
</dbReference>
<evidence type="ECO:0000256" key="1">
    <source>
        <dbReference type="ARBA" id="ARBA00023242"/>
    </source>
</evidence>
<dbReference type="InterPro" id="IPR003105">
    <property type="entry name" value="SRA_YDG"/>
</dbReference>
<keyword evidence="5" id="KW-1185">Reference proteome</keyword>
<accession>A0AA41VJK6</accession>
<feature type="domain" description="YDG" evidence="3">
    <location>
        <begin position="1"/>
        <end position="75"/>
    </location>
</feature>
<evidence type="ECO:0000313" key="4">
    <source>
        <dbReference type="EMBL" id="MCL7042446.1"/>
    </source>
</evidence>
<keyword evidence="1 2" id="KW-0539">Nucleus</keyword>
<dbReference type="GO" id="GO:0044027">
    <property type="term" value="P:negative regulation of gene expression via chromosomal CpG island methylation"/>
    <property type="evidence" value="ECO:0007669"/>
    <property type="project" value="TreeGrafter"/>
</dbReference>
<dbReference type="InterPro" id="IPR045134">
    <property type="entry name" value="UHRF1/2-like"/>
</dbReference>
<dbReference type="GO" id="GO:0061630">
    <property type="term" value="F:ubiquitin protein ligase activity"/>
    <property type="evidence" value="ECO:0007669"/>
    <property type="project" value="TreeGrafter"/>
</dbReference>
<protein>
    <recommendedName>
        <fullName evidence="3">YDG domain-containing protein</fullName>
    </recommendedName>
</protein>
<dbReference type="SMART" id="SM00466">
    <property type="entry name" value="SRA"/>
    <property type="match status" value="1"/>
</dbReference>
<dbReference type="AlphaFoldDB" id="A0AA41VJK6"/>
<dbReference type="InterPro" id="IPR015947">
    <property type="entry name" value="PUA-like_sf"/>
</dbReference>
<dbReference type="GO" id="GO:0016567">
    <property type="term" value="P:protein ubiquitination"/>
    <property type="evidence" value="ECO:0007669"/>
    <property type="project" value="TreeGrafter"/>
</dbReference>
<evidence type="ECO:0000313" key="5">
    <source>
        <dbReference type="Proteomes" id="UP001177140"/>
    </source>
</evidence>
<dbReference type="InterPro" id="IPR036987">
    <property type="entry name" value="SRA-YDG_sf"/>
</dbReference>
<name>A0AA41VJK6_PAPNU</name>
<gene>
    <name evidence="4" type="ORF">MKW94_030552</name>
</gene>
<dbReference type="Pfam" id="PF02182">
    <property type="entry name" value="SAD_SRA"/>
    <property type="match status" value="1"/>
</dbReference>
<dbReference type="Proteomes" id="UP001177140">
    <property type="component" value="Unassembled WGS sequence"/>
</dbReference>
<comment type="subcellular location">
    <subcellularLocation>
        <location evidence="2">Nucleus</location>
    </subcellularLocation>
</comment>
<sequence length="119" mass="13930">GGRESFDQEFVKLNEALRLSCRKGFPVRVVRSHKENRSPYAPETGVRYDGVYRIEKCWRKTGIQGFKVCRYLFVRCDNEPAPWTSDEHGDRPRPLPVIKELKQATDITVRKEQPSWGYD</sequence>
<dbReference type="EMBL" id="JAJJMA010235354">
    <property type="protein sequence ID" value="MCL7042446.1"/>
    <property type="molecule type" value="Genomic_DNA"/>
</dbReference>
<organism evidence="4 5">
    <name type="scientific">Papaver nudicaule</name>
    <name type="common">Iceland poppy</name>
    <dbReference type="NCBI Taxonomy" id="74823"/>
    <lineage>
        <taxon>Eukaryota</taxon>
        <taxon>Viridiplantae</taxon>
        <taxon>Streptophyta</taxon>
        <taxon>Embryophyta</taxon>
        <taxon>Tracheophyta</taxon>
        <taxon>Spermatophyta</taxon>
        <taxon>Magnoliopsida</taxon>
        <taxon>Ranunculales</taxon>
        <taxon>Papaveraceae</taxon>
        <taxon>Papaveroideae</taxon>
        <taxon>Papaver</taxon>
    </lineage>
</organism>
<evidence type="ECO:0000256" key="2">
    <source>
        <dbReference type="PROSITE-ProRule" id="PRU00358"/>
    </source>
</evidence>
<reference evidence="4" key="1">
    <citation type="submission" date="2022-03" db="EMBL/GenBank/DDBJ databases">
        <title>A functionally conserved STORR gene fusion in Papaver species that diverged 16.8 million years ago.</title>
        <authorList>
            <person name="Catania T."/>
        </authorList>
    </citation>
    <scope>NUCLEOTIDE SEQUENCE</scope>
    <source>
        <strain evidence="4">S-191538</strain>
    </source>
</reference>
<dbReference type="PANTHER" id="PTHR14140:SF27">
    <property type="entry name" value="OS04G0289800 PROTEIN"/>
    <property type="match status" value="1"/>
</dbReference>
<dbReference type="PANTHER" id="PTHR14140">
    <property type="entry name" value="E3 UBIQUITIN-PROTEIN LIGASE UHRF-RELATED"/>
    <property type="match status" value="1"/>
</dbReference>
<comment type="caution">
    <text evidence="4">The sequence shown here is derived from an EMBL/GenBank/DDBJ whole genome shotgun (WGS) entry which is preliminary data.</text>
</comment>
<proteinExistence type="predicted"/>
<feature type="non-terminal residue" evidence="4">
    <location>
        <position position="119"/>
    </location>
</feature>
<evidence type="ECO:0000259" key="3">
    <source>
        <dbReference type="PROSITE" id="PS51015"/>
    </source>
</evidence>
<dbReference type="GO" id="GO:0005634">
    <property type="term" value="C:nucleus"/>
    <property type="evidence" value="ECO:0007669"/>
    <property type="project" value="UniProtKB-SubCell"/>
</dbReference>
<feature type="non-terminal residue" evidence="4">
    <location>
        <position position="1"/>
    </location>
</feature>
<dbReference type="PROSITE" id="PS51015">
    <property type="entry name" value="YDG"/>
    <property type="match status" value="1"/>
</dbReference>
<dbReference type="Gene3D" id="2.30.280.10">
    <property type="entry name" value="SRA-YDG"/>
    <property type="match status" value="1"/>
</dbReference>